<dbReference type="Proteomes" id="UP001528411">
    <property type="component" value="Unassembled WGS sequence"/>
</dbReference>
<feature type="transmembrane region" description="Helical" evidence="1">
    <location>
        <begin position="110"/>
        <end position="130"/>
    </location>
</feature>
<organism evidence="3 4">
    <name type="scientific">Psychrosphaera algicola</name>
    <dbReference type="NCBI Taxonomy" id="3023714"/>
    <lineage>
        <taxon>Bacteria</taxon>
        <taxon>Pseudomonadati</taxon>
        <taxon>Pseudomonadota</taxon>
        <taxon>Gammaproteobacteria</taxon>
        <taxon>Alteromonadales</taxon>
        <taxon>Pseudoalteromonadaceae</taxon>
        <taxon>Psychrosphaera</taxon>
    </lineage>
</organism>
<dbReference type="Pfam" id="PF01694">
    <property type="entry name" value="Rhomboid"/>
    <property type="match status" value="1"/>
</dbReference>
<keyword evidence="3" id="KW-0378">Hydrolase</keyword>
<dbReference type="NCBIfam" id="TIGR03902">
    <property type="entry name" value="rhom_GG_sort"/>
    <property type="match status" value="1"/>
</dbReference>
<feature type="transmembrane region" description="Helical" evidence="1">
    <location>
        <begin position="86"/>
        <end position="104"/>
    </location>
</feature>
<gene>
    <name evidence="3" type="primary">rrtA</name>
    <name evidence="3" type="ORF">PN838_02735</name>
</gene>
<keyword evidence="1" id="KW-0812">Transmembrane</keyword>
<evidence type="ECO:0000313" key="4">
    <source>
        <dbReference type="Proteomes" id="UP001528411"/>
    </source>
</evidence>
<feature type="transmembrane region" description="Helical" evidence="1">
    <location>
        <begin position="163"/>
        <end position="189"/>
    </location>
</feature>
<proteinExistence type="predicted"/>
<accession>A0ABT5F8S5</accession>
<keyword evidence="1" id="KW-1133">Transmembrane helix</keyword>
<evidence type="ECO:0000259" key="2">
    <source>
        <dbReference type="Pfam" id="PF01694"/>
    </source>
</evidence>
<dbReference type="GO" id="GO:0016787">
    <property type="term" value="F:hydrolase activity"/>
    <property type="evidence" value="ECO:0007669"/>
    <property type="project" value="UniProtKB-KW"/>
</dbReference>
<protein>
    <submittedName>
        <fullName evidence="3">Rhombosortase</fullName>
        <ecNumber evidence="3">3.4.21.-</ecNumber>
    </submittedName>
</protein>
<dbReference type="EMBL" id="JAQOMS010000002">
    <property type="protein sequence ID" value="MDC2887943.1"/>
    <property type="molecule type" value="Genomic_DNA"/>
</dbReference>
<keyword evidence="1" id="KW-0472">Membrane</keyword>
<dbReference type="InterPro" id="IPR022764">
    <property type="entry name" value="Peptidase_S54_rhomboid_dom"/>
</dbReference>
<reference evidence="3 4" key="1">
    <citation type="submission" date="2023-01" db="EMBL/GenBank/DDBJ databases">
        <title>Psychrosphaera sp. nov., isolated from marine algae.</title>
        <authorList>
            <person name="Bayburt H."/>
            <person name="Choi B.J."/>
            <person name="Kim J.M."/>
            <person name="Choi D.G."/>
            <person name="Jeon C.O."/>
        </authorList>
    </citation>
    <scope>NUCLEOTIDE SEQUENCE [LARGE SCALE GENOMIC DNA]</scope>
    <source>
        <strain evidence="3 4">G1-22</strain>
    </source>
</reference>
<feature type="transmembrane region" description="Helical" evidence="1">
    <location>
        <begin position="9"/>
        <end position="27"/>
    </location>
</feature>
<dbReference type="InterPro" id="IPR023826">
    <property type="entry name" value="Rhom-like_SP_proteobac"/>
</dbReference>
<comment type="caution">
    <text evidence="3">The sequence shown here is derived from an EMBL/GenBank/DDBJ whole genome shotgun (WGS) entry which is preliminary data.</text>
</comment>
<evidence type="ECO:0000313" key="3">
    <source>
        <dbReference type="EMBL" id="MDC2887943.1"/>
    </source>
</evidence>
<name>A0ABT5F8S5_9GAMM</name>
<feature type="transmembrane region" description="Helical" evidence="1">
    <location>
        <begin position="137"/>
        <end position="157"/>
    </location>
</feature>
<evidence type="ECO:0000256" key="1">
    <source>
        <dbReference type="SAM" id="Phobius"/>
    </source>
</evidence>
<dbReference type="RefSeq" id="WP_215963008.1">
    <property type="nucleotide sequence ID" value="NZ_JAQOMS010000002.1"/>
</dbReference>
<sequence length="195" mass="21762">MLGLPLRRQFIIGPLLVFSCMILLHLFEPYSSELLGLFPTKVLDGEWWRVITGQLLHTNLNHLLLNSSGLVLVWALHGEYYSVKHYLIVMLLCLTLVGITLMFFANYSHYAGLSGVLHSLLIYGGIIDITKQEKTGWLLLLGIAIKVAYENIVGASAETEELIGASVATEAHLIGVIVGCVVAVFYFYYQVIRHK</sequence>
<dbReference type="EC" id="3.4.21.-" evidence="3"/>
<feature type="domain" description="Peptidase S54 rhomboid" evidence="2">
    <location>
        <begin position="45"/>
        <end position="188"/>
    </location>
</feature>
<keyword evidence="4" id="KW-1185">Reference proteome</keyword>
<dbReference type="PROSITE" id="PS51257">
    <property type="entry name" value="PROKAR_LIPOPROTEIN"/>
    <property type="match status" value="1"/>
</dbReference>